<accession>A0AA36DXC3</accession>
<dbReference type="EMBL" id="OX465079">
    <property type="protein sequence ID" value="CAI9274765.1"/>
    <property type="molecule type" value="Genomic_DNA"/>
</dbReference>
<evidence type="ECO:0000313" key="2">
    <source>
        <dbReference type="Proteomes" id="UP001177003"/>
    </source>
</evidence>
<gene>
    <name evidence="1" type="ORF">LSALG_LOCUS14827</name>
</gene>
<dbReference type="Proteomes" id="UP001177003">
    <property type="component" value="Chromosome 3"/>
</dbReference>
<evidence type="ECO:0000313" key="1">
    <source>
        <dbReference type="EMBL" id="CAI9274765.1"/>
    </source>
</evidence>
<keyword evidence="2" id="KW-1185">Reference proteome</keyword>
<dbReference type="AlphaFoldDB" id="A0AA36DXC3"/>
<name>A0AA36DXC3_LACSI</name>
<protein>
    <submittedName>
        <fullName evidence="1">Uncharacterized protein</fullName>
    </submittedName>
</protein>
<proteinExistence type="predicted"/>
<sequence>MTGHEEKSNEVNRVVQGYVKFGDGSKTNLIKKKLSLENEGIPVDLLVLESKGNINGFAIDGDFDVKTDKDEVNLDNGTTIDPLILIKSNGIAQDVNGHIGKNTW</sequence>
<reference evidence="1" key="1">
    <citation type="submission" date="2023-04" db="EMBL/GenBank/DDBJ databases">
        <authorList>
            <person name="Vijverberg K."/>
            <person name="Xiong W."/>
            <person name="Schranz E."/>
        </authorList>
    </citation>
    <scope>NUCLEOTIDE SEQUENCE</scope>
</reference>
<organism evidence="1 2">
    <name type="scientific">Lactuca saligna</name>
    <name type="common">Willowleaf lettuce</name>
    <dbReference type="NCBI Taxonomy" id="75948"/>
    <lineage>
        <taxon>Eukaryota</taxon>
        <taxon>Viridiplantae</taxon>
        <taxon>Streptophyta</taxon>
        <taxon>Embryophyta</taxon>
        <taxon>Tracheophyta</taxon>
        <taxon>Spermatophyta</taxon>
        <taxon>Magnoliopsida</taxon>
        <taxon>eudicotyledons</taxon>
        <taxon>Gunneridae</taxon>
        <taxon>Pentapetalae</taxon>
        <taxon>asterids</taxon>
        <taxon>campanulids</taxon>
        <taxon>Asterales</taxon>
        <taxon>Asteraceae</taxon>
        <taxon>Cichorioideae</taxon>
        <taxon>Cichorieae</taxon>
        <taxon>Lactucinae</taxon>
        <taxon>Lactuca</taxon>
    </lineage>
</organism>